<evidence type="ECO:0000256" key="6">
    <source>
        <dbReference type="ARBA" id="ARBA00022840"/>
    </source>
</evidence>
<comment type="function">
    <text evidence="9">Catalyzes the formation of N(4)-acetylcytidine (ac(4)C) at the wobble position of tRNA(Met), by using acetyl-CoA as an acetyl donor and ATP (or GTP).</text>
</comment>
<keyword evidence="1 9" id="KW-0963">Cytoplasm</keyword>
<evidence type="ECO:0000256" key="1">
    <source>
        <dbReference type="ARBA" id="ARBA00022490"/>
    </source>
</evidence>
<evidence type="ECO:0000256" key="2">
    <source>
        <dbReference type="ARBA" id="ARBA00022555"/>
    </source>
</evidence>
<dbReference type="InterPro" id="IPR027417">
    <property type="entry name" value="P-loop_NTPase"/>
</dbReference>
<dbReference type="GO" id="GO:0005737">
    <property type="term" value="C:cytoplasm"/>
    <property type="evidence" value="ECO:0007669"/>
    <property type="project" value="UniProtKB-SubCell"/>
</dbReference>
<dbReference type="Gene3D" id="3.40.50.11040">
    <property type="match status" value="1"/>
</dbReference>
<dbReference type="Gene3D" id="3.40.630.30">
    <property type="match status" value="1"/>
</dbReference>
<evidence type="ECO:0000256" key="7">
    <source>
        <dbReference type="ARBA" id="ARBA00022884"/>
    </source>
</evidence>
<dbReference type="Proteomes" id="UP000322981">
    <property type="component" value="Unassembled WGS sequence"/>
</dbReference>
<dbReference type="InterPro" id="IPR024914">
    <property type="entry name" value="tRNA_acetyltr_TmcA"/>
</dbReference>
<evidence type="ECO:0000256" key="3">
    <source>
        <dbReference type="ARBA" id="ARBA00022679"/>
    </source>
</evidence>
<keyword evidence="4 9" id="KW-0819">tRNA processing</keyword>
<evidence type="ECO:0000313" key="12">
    <source>
        <dbReference type="EMBL" id="KAA6184313.1"/>
    </source>
</evidence>
<dbReference type="Pfam" id="PF08351">
    <property type="entry name" value="TmcA_N"/>
    <property type="match status" value="1"/>
</dbReference>
<dbReference type="AlphaFoldDB" id="A0A5M8FHE9"/>
<dbReference type="OrthoDB" id="5578851at2"/>
<keyword evidence="2 9" id="KW-0820">tRNA-binding</keyword>
<feature type="domain" description="N-acetyltransferase" evidence="11">
    <location>
        <begin position="460"/>
        <end position="602"/>
    </location>
</feature>
<dbReference type="Pfam" id="PF05127">
    <property type="entry name" value="NAT10_TcmA_helicase"/>
    <property type="match status" value="1"/>
</dbReference>
<dbReference type="GO" id="GO:0005524">
    <property type="term" value="F:ATP binding"/>
    <property type="evidence" value="ECO:0007669"/>
    <property type="project" value="UniProtKB-UniRule"/>
</dbReference>
<dbReference type="EC" id="2.3.1.193" evidence="9"/>
<reference evidence="12 13" key="1">
    <citation type="submission" date="2019-09" db="EMBL/GenBank/DDBJ databases">
        <title>Whole-genome sequence of the purple sulfur bacterium Thiohalocapsa marina DSM 19078.</title>
        <authorList>
            <person name="Kyndt J.A."/>
            <person name="Meyer T.E."/>
        </authorList>
    </citation>
    <scope>NUCLEOTIDE SEQUENCE [LARGE SCALE GENOMIC DNA]</scope>
    <source>
        <strain evidence="12 13">DSM 19078</strain>
    </source>
</reference>
<organism evidence="12 13">
    <name type="scientific">Thiohalocapsa marina</name>
    <dbReference type="NCBI Taxonomy" id="424902"/>
    <lineage>
        <taxon>Bacteria</taxon>
        <taxon>Pseudomonadati</taxon>
        <taxon>Pseudomonadota</taxon>
        <taxon>Gammaproteobacteria</taxon>
        <taxon>Chromatiales</taxon>
        <taxon>Chromatiaceae</taxon>
        <taxon>Thiohalocapsa</taxon>
    </lineage>
</organism>
<dbReference type="GO" id="GO:0051391">
    <property type="term" value="P:tRNA acetylation"/>
    <property type="evidence" value="ECO:0007669"/>
    <property type="project" value="UniProtKB-UniRule"/>
</dbReference>
<keyword evidence="5 9" id="KW-0547">Nucleotide-binding</keyword>
<feature type="binding site" evidence="9">
    <location>
        <position position="574"/>
    </location>
    <ligand>
        <name>acetyl-CoA</name>
        <dbReference type="ChEBI" id="CHEBI:57288"/>
    </ligand>
</feature>
<feature type="binding site" evidence="9">
    <location>
        <position position="219"/>
    </location>
    <ligand>
        <name>ATP</name>
        <dbReference type="ChEBI" id="CHEBI:30616"/>
    </ligand>
</feature>
<dbReference type="SUPFAM" id="SSF52540">
    <property type="entry name" value="P-loop containing nucleoside triphosphate hydrolases"/>
    <property type="match status" value="1"/>
</dbReference>
<dbReference type="SUPFAM" id="SSF55729">
    <property type="entry name" value="Acyl-CoA N-acyltransferases (Nat)"/>
    <property type="match status" value="1"/>
</dbReference>
<dbReference type="InterPro" id="IPR016181">
    <property type="entry name" value="Acyl_CoA_acyltransferase"/>
</dbReference>
<feature type="region of interest" description="Disordered" evidence="10">
    <location>
        <begin position="173"/>
        <end position="220"/>
    </location>
</feature>
<keyword evidence="13" id="KW-1185">Reference proteome</keyword>
<evidence type="ECO:0000256" key="8">
    <source>
        <dbReference type="ARBA" id="ARBA00023315"/>
    </source>
</evidence>
<feature type="binding site" evidence="9">
    <location>
        <position position="377"/>
    </location>
    <ligand>
        <name>ATP</name>
        <dbReference type="ChEBI" id="CHEBI:30616"/>
    </ligand>
</feature>
<evidence type="ECO:0000259" key="11">
    <source>
        <dbReference type="PROSITE" id="PS51186"/>
    </source>
</evidence>
<name>A0A5M8FHE9_9GAMM</name>
<dbReference type="PROSITE" id="PS51186">
    <property type="entry name" value="GNAT"/>
    <property type="match status" value="1"/>
</dbReference>
<dbReference type="GO" id="GO:0002101">
    <property type="term" value="P:tRNA wobble cytosine modification"/>
    <property type="evidence" value="ECO:0007669"/>
    <property type="project" value="UniProtKB-UniRule"/>
</dbReference>
<evidence type="ECO:0000313" key="13">
    <source>
        <dbReference type="Proteomes" id="UP000322981"/>
    </source>
</evidence>
<dbReference type="EMBL" id="VWXX01000021">
    <property type="protein sequence ID" value="KAA6184313.1"/>
    <property type="molecule type" value="Genomic_DNA"/>
</dbReference>
<dbReference type="PANTHER" id="PTHR10925">
    <property type="entry name" value="N-ACETYLTRANSFERASE 10"/>
    <property type="match status" value="1"/>
</dbReference>
<comment type="caution">
    <text evidence="12">The sequence shown here is derived from an EMBL/GenBank/DDBJ whole genome shotgun (WGS) entry which is preliminary data.</text>
</comment>
<evidence type="ECO:0000256" key="10">
    <source>
        <dbReference type="SAM" id="MobiDB-lite"/>
    </source>
</evidence>
<evidence type="ECO:0000256" key="5">
    <source>
        <dbReference type="ARBA" id="ARBA00022741"/>
    </source>
</evidence>
<dbReference type="Gene3D" id="1.20.120.890">
    <property type="entry name" value="tRNA(Met) cytidine acetyltransferase, tail domain"/>
    <property type="match status" value="1"/>
</dbReference>
<keyword evidence="7 9" id="KW-0694">RNA-binding</keyword>
<dbReference type="GO" id="GO:1904812">
    <property type="term" value="P:rRNA acetylation involved in maturation of SSU-rRNA"/>
    <property type="evidence" value="ECO:0007669"/>
    <property type="project" value="TreeGrafter"/>
</dbReference>
<dbReference type="GO" id="GO:0000049">
    <property type="term" value="F:tRNA binding"/>
    <property type="evidence" value="ECO:0007669"/>
    <property type="project" value="UniProtKB-UniRule"/>
</dbReference>
<comment type="caution">
    <text evidence="9">Lacks conserved residue(s) required for the propagation of feature annotation.</text>
</comment>
<dbReference type="InterPro" id="IPR000182">
    <property type="entry name" value="GNAT_dom"/>
</dbReference>
<dbReference type="InterPro" id="IPR013562">
    <property type="entry name" value="TmcA/NAT10_N"/>
</dbReference>
<evidence type="ECO:0000256" key="4">
    <source>
        <dbReference type="ARBA" id="ARBA00022694"/>
    </source>
</evidence>
<keyword evidence="6 9" id="KW-0067">ATP-binding</keyword>
<keyword evidence="3 9" id="KW-0808">Transferase</keyword>
<comment type="similarity">
    <text evidence="9">Belongs to the TmcA family.</text>
</comment>
<sequence length="760" mass="81225">MDLDRLRQELIDLNQRRLVLLDGPAEAGRAAAEALVQALALPPVQTSAKIAPPQRVHRIGGDTHPDALSSAQAARLLGGECDLLIIDTHHGLDPDALGAAAGTLRGGGLLLLLTPPLARWGRDPAGSAAVSGRFVRRLGRLLLSSPAVVRCPLPAGDTQPQAYVRFVHPAAGSGAAGSDDSDGPDNPTPRPVAPAPAALAAPKTGPMPAPASTPATSDQQQAVEAICKVALGRANRPLVLSSDRGRGKSAALGIAVARLLSDGSPRILVTAPRRAAAEAVFAHARAGHPAAADHLHFLAPDVLLRSRPDADLLLVDEAAGIPAPMLEAMLSRYRRIVFASTVHGYEGTGRGFEIRFRAVLERVTPHWRLLRLRTPIRWAVDDPLERFIHRALLLDAEPAADDQVDAACAPGAPPPRFESVDRDRLAADEGLLRQIFGLLVLGHYQTRPTDLLHMLDGPHMAVAVLHQGDRVLATALSAEEGRLPQPLLAPIFDGQRRPRGHLLPQTLSAHAGLFDAPRLGYTRIVRIAVHPRARRRGFGRQLVQGLIARSRRQGQDLLGASFGATSDLLQFWQRCGLAPVHLGSHRNAASGAHAAVLLHPLSADGRALYTSARARLVPHLGVRLAGPLRDVEPAVVTALLRGAPTRRWSPSADEQRELDAFAYASRGFDAALPTLHRLLLAKLPRTLPLASGADRTAPEQTDLLLACILQQRDWNGVAEQFGLSGKQALLRTLRDGIARLLARIEPLPQRQSPPPPRAET</sequence>
<keyword evidence="8 9" id="KW-0012">Acyltransferase</keyword>
<dbReference type="GO" id="GO:1990883">
    <property type="term" value="F:18S rRNA cytidine N-acetyltransferase activity"/>
    <property type="evidence" value="ECO:0007669"/>
    <property type="project" value="TreeGrafter"/>
</dbReference>
<dbReference type="PANTHER" id="PTHR10925:SF5">
    <property type="entry name" value="RNA CYTIDINE ACETYLTRANSFERASE"/>
    <property type="match status" value="1"/>
</dbReference>
<proteinExistence type="inferred from homology"/>
<dbReference type="InterPro" id="IPR007807">
    <property type="entry name" value="TcmA/NAT10_helicase"/>
</dbReference>
<dbReference type="Gene3D" id="3.40.50.300">
    <property type="entry name" value="P-loop containing nucleotide triphosphate hydrolases"/>
    <property type="match status" value="1"/>
</dbReference>
<dbReference type="InterPro" id="IPR033442">
    <property type="entry name" value="TmcA_tRNA_bind"/>
</dbReference>
<dbReference type="RefSeq" id="WP_150093785.1">
    <property type="nucleotide sequence ID" value="NZ_JBFUOH010000104.1"/>
</dbReference>
<dbReference type="InterPro" id="IPR032672">
    <property type="entry name" value="TmcA/NAT10/Kre33"/>
</dbReference>
<dbReference type="GO" id="GO:0051392">
    <property type="term" value="F:tRNA cytidine N4-acetyltransferase activity"/>
    <property type="evidence" value="ECO:0007669"/>
    <property type="project" value="UniProtKB-UniRule"/>
</dbReference>
<dbReference type="InterPro" id="IPR038321">
    <property type="entry name" value="TmcA_C_sf"/>
</dbReference>
<dbReference type="Pfam" id="PF13718">
    <property type="entry name" value="GNAT_acetyltr_2"/>
    <property type="match status" value="2"/>
</dbReference>
<gene>
    <name evidence="9" type="primary">tmcA</name>
    <name evidence="12" type="ORF">F2Q65_12680</name>
</gene>
<dbReference type="CDD" id="cd04301">
    <property type="entry name" value="NAT_SF"/>
    <property type="match status" value="1"/>
</dbReference>
<comment type="catalytic activity">
    <reaction evidence="9">
        <text>cytidine(34) in elongator tRNA(Met) + acetyl-CoA + ATP + H2O = N(4)-acetylcytidine(34) in elongator tRNA(Met) + ADP + phosphate + CoA + H(+)</text>
        <dbReference type="Rhea" id="RHEA:43788"/>
        <dbReference type="Rhea" id="RHEA-COMP:10693"/>
        <dbReference type="Rhea" id="RHEA-COMP:10694"/>
        <dbReference type="ChEBI" id="CHEBI:15377"/>
        <dbReference type="ChEBI" id="CHEBI:15378"/>
        <dbReference type="ChEBI" id="CHEBI:30616"/>
        <dbReference type="ChEBI" id="CHEBI:43474"/>
        <dbReference type="ChEBI" id="CHEBI:57287"/>
        <dbReference type="ChEBI" id="CHEBI:57288"/>
        <dbReference type="ChEBI" id="CHEBI:74900"/>
        <dbReference type="ChEBI" id="CHEBI:82748"/>
        <dbReference type="ChEBI" id="CHEBI:456216"/>
        <dbReference type="EC" id="2.3.1.193"/>
    </reaction>
</comment>
<evidence type="ECO:0000256" key="9">
    <source>
        <dbReference type="HAMAP-Rule" id="MF_01886"/>
    </source>
</evidence>
<comment type="subcellular location">
    <subcellularLocation>
        <location evidence="9">Cytoplasm</location>
    </subcellularLocation>
</comment>
<dbReference type="Pfam" id="PF17176">
    <property type="entry name" value="tRNA_bind_3"/>
    <property type="match status" value="1"/>
</dbReference>
<feature type="binding site" evidence="9">
    <location>
        <begin position="527"/>
        <end position="529"/>
    </location>
    <ligand>
        <name>acetyl-CoA</name>
        <dbReference type="ChEBI" id="CHEBI:57288"/>
    </ligand>
</feature>
<protein>
    <recommendedName>
        <fullName evidence="9">tRNA(Met) cytidine acetyltransferase TmcA</fullName>
        <ecNumber evidence="9">2.3.1.193</ecNumber>
    </recommendedName>
</protein>
<accession>A0A5M8FHE9</accession>
<dbReference type="HAMAP" id="MF_01886">
    <property type="entry name" value="tRNA_acetyltr_TmcA"/>
    <property type="match status" value="1"/>
</dbReference>